<sequence>MKRAAALALAVCAAAAGAAPGGADLEAAALKTAQVLGGVLRTCPASFVQIGSPEKQCVGVGEGVEAARVRLNAAMADGLYGVWRSRDGQRSVYNWLKTAGGHVYLRLQPDPDGRAQTLVYLDLPPEQPHAAPVASPAPEPKAETTQIGNVTLTPVAPAGGAPETSAPPSGPATTLPADTSSSVPAEGATPAAPAPPPMPFGRTLKVQNARLNGPDVLAVQNRLIALMRPQRPGQGDGWYGPITAQTVRVFQAANGLPATGVVDRDTWNRLFSEAAQGFDAPVLP</sequence>
<keyword evidence="2" id="KW-0732">Signal</keyword>
<dbReference type="InterPro" id="IPR002477">
    <property type="entry name" value="Peptidoglycan-bd-like"/>
</dbReference>
<protein>
    <recommendedName>
        <fullName evidence="3">Peptidoglycan binding-like domain-containing protein</fullName>
    </recommendedName>
</protein>
<dbReference type="Proteomes" id="UP000639973">
    <property type="component" value="Unassembled WGS sequence"/>
</dbReference>
<dbReference type="RefSeq" id="WP_188968609.1">
    <property type="nucleotide sequence ID" value="NZ_BMOL01000001.1"/>
</dbReference>
<dbReference type="Pfam" id="PF01471">
    <property type="entry name" value="PG_binding_1"/>
    <property type="match status" value="1"/>
</dbReference>
<accession>A0ABQ2G1A0</accession>
<evidence type="ECO:0000313" key="4">
    <source>
        <dbReference type="EMBL" id="GGL69886.1"/>
    </source>
</evidence>
<evidence type="ECO:0000259" key="3">
    <source>
        <dbReference type="Pfam" id="PF01471"/>
    </source>
</evidence>
<dbReference type="InterPro" id="IPR036366">
    <property type="entry name" value="PGBDSf"/>
</dbReference>
<feature type="region of interest" description="Disordered" evidence="1">
    <location>
        <begin position="152"/>
        <end position="201"/>
    </location>
</feature>
<organism evidence="4 5">
    <name type="scientific">Deinococcus aerolatus</name>
    <dbReference type="NCBI Taxonomy" id="522487"/>
    <lineage>
        <taxon>Bacteria</taxon>
        <taxon>Thermotogati</taxon>
        <taxon>Deinococcota</taxon>
        <taxon>Deinococci</taxon>
        <taxon>Deinococcales</taxon>
        <taxon>Deinococcaceae</taxon>
        <taxon>Deinococcus</taxon>
    </lineage>
</organism>
<dbReference type="Gene3D" id="1.10.101.10">
    <property type="entry name" value="PGBD-like superfamily/PGBD"/>
    <property type="match status" value="1"/>
</dbReference>
<evidence type="ECO:0000313" key="5">
    <source>
        <dbReference type="Proteomes" id="UP000639973"/>
    </source>
</evidence>
<feature type="domain" description="Peptidoglycan binding-like" evidence="3">
    <location>
        <begin position="212"/>
        <end position="270"/>
    </location>
</feature>
<feature type="chain" id="PRO_5045912593" description="Peptidoglycan binding-like domain-containing protein" evidence="2">
    <location>
        <begin position="19"/>
        <end position="284"/>
    </location>
</feature>
<name>A0ABQ2G1A0_9DEIO</name>
<dbReference type="SUPFAM" id="SSF47090">
    <property type="entry name" value="PGBD-like"/>
    <property type="match status" value="1"/>
</dbReference>
<evidence type="ECO:0000256" key="1">
    <source>
        <dbReference type="SAM" id="MobiDB-lite"/>
    </source>
</evidence>
<reference evidence="5" key="1">
    <citation type="journal article" date="2019" name="Int. J. Syst. Evol. Microbiol.">
        <title>The Global Catalogue of Microorganisms (GCM) 10K type strain sequencing project: providing services to taxonomists for standard genome sequencing and annotation.</title>
        <authorList>
            <consortium name="The Broad Institute Genomics Platform"/>
            <consortium name="The Broad Institute Genome Sequencing Center for Infectious Disease"/>
            <person name="Wu L."/>
            <person name="Ma J."/>
        </authorList>
    </citation>
    <scope>NUCLEOTIDE SEQUENCE [LARGE SCALE GENOMIC DNA]</scope>
    <source>
        <strain evidence="5">JCM 15442</strain>
    </source>
</reference>
<evidence type="ECO:0000256" key="2">
    <source>
        <dbReference type="SAM" id="SignalP"/>
    </source>
</evidence>
<dbReference type="EMBL" id="BMOL01000001">
    <property type="protein sequence ID" value="GGL69886.1"/>
    <property type="molecule type" value="Genomic_DNA"/>
</dbReference>
<gene>
    <name evidence="4" type="ORF">GCM10010840_04870</name>
</gene>
<proteinExistence type="predicted"/>
<dbReference type="InterPro" id="IPR036365">
    <property type="entry name" value="PGBD-like_sf"/>
</dbReference>
<comment type="caution">
    <text evidence="4">The sequence shown here is derived from an EMBL/GenBank/DDBJ whole genome shotgun (WGS) entry which is preliminary data.</text>
</comment>
<keyword evidence="5" id="KW-1185">Reference proteome</keyword>
<feature type="signal peptide" evidence="2">
    <location>
        <begin position="1"/>
        <end position="18"/>
    </location>
</feature>